<evidence type="ECO:0000313" key="1">
    <source>
        <dbReference type="EMBL" id="PNR57997.1"/>
    </source>
</evidence>
<evidence type="ECO:0000313" key="3">
    <source>
        <dbReference type="Proteomes" id="UP000006727"/>
    </source>
</evidence>
<proteinExistence type="predicted"/>
<gene>
    <name evidence="1" type="ORF">PHYPA_004992</name>
</gene>
<dbReference type="EnsemblPlants" id="Pp3c3_26360V3.1">
    <property type="protein sequence ID" value="PAC:32941324.CDS.1"/>
    <property type="gene ID" value="Pp3c3_26360"/>
</dbReference>
<dbReference type="PaxDb" id="3218-PP1S351_47V6.1"/>
<dbReference type="Gramene" id="Pp3c3_26360V3.1">
    <property type="protein sequence ID" value="PAC:32941324.CDS.1"/>
    <property type="gene ID" value="Pp3c3_26360"/>
</dbReference>
<reference evidence="2" key="3">
    <citation type="submission" date="2020-12" db="UniProtKB">
        <authorList>
            <consortium name="EnsemblPlants"/>
        </authorList>
    </citation>
    <scope>IDENTIFICATION</scope>
</reference>
<dbReference type="AlphaFoldDB" id="A0A2K1KW26"/>
<protein>
    <submittedName>
        <fullName evidence="1 2">Uncharacterized protein</fullName>
    </submittedName>
</protein>
<keyword evidence="3" id="KW-1185">Reference proteome</keyword>
<accession>A0A2K1KW26</accession>
<dbReference type="InParanoid" id="A0A2K1KW26"/>
<name>A0A2K1KW26_PHYPA</name>
<evidence type="ECO:0000313" key="2">
    <source>
        <dbReference type="EnsemblPlants" id="PAC:32941324.CDS.1"/>
    </source>
</evidence>
<sequence>MERSPCCCLLSDSLAAPKSNSSLLIVKAKAKRTSRLHPLRRPWKNTSPPLCVLSSKSTIPSPYASHYWNSFISRTEIQTCAFSPCRYSDAAAR</sequence>
<dbReference type="EMBL" id="ABEU02000003">
    <property type="protein sequence ID" value="PNR57997.1"/>
    <property type="molecule type" value="Genomic_DNA"/>
</dbReference>
<reference evidence="1 3" key="1">
    <citation type="journal article" date="2008" name="Science">
        <title>The Physcomitrella genome reveals evolutionary insights into the conquest of land by plants.</title>
        <authorList>
            <person name="Rensing S."/>
            <person name="Lang D."/>
            <person name="Zimmer A."/>
            <person name="Terry A."/>
            <person name="Salamov A."/>
            <person name="Shapiro H."/>
            <person name="Nishiyama T."/>
            <person name="Perroud P.-F."/>
            <person name="Lindquist E."/>
            <person name="Kamisugi Y."/>
            <person name="Tanahashi T."/>
            <person name="Sakakibara K."/>
            <person name="Fujita T."/>
            <person name="Oishi K."/>
            <person name="Shin-I T."/>
            <person name="Kuroki Y."/>
            <person name="Toyoda A."/>
            <person name="Suzuki Y."/>
            <person name="Hashimoto A."/>
            <person name="Yamaguchi K."/>
            <person name="Sugano A."/>
            <person name="Kohara Y."/>
            <person name="Fujiyama A."/>
            <person name="Anterola A."/>
            <person name="Aoki S."/>
            <person name="Ashton N."/>
            <person name="Barbazuk W.B."/>
            <person name="Barker E."/>
            <person name="Bennetzen J."/>
            <person name="Bezanilla M."/>
            <person name="Blankenship R."/>
            <person name="Cho S.H."/>
            <person name="Dutcher S."/>
            <person name="Estelle M."/>
            <person name="Fawcett J.A."/>
            <person name="Gundlach H."/>
            <person name="Hanada K."/>
            <person name="Heyl A."/>
            <person name="Hicks K.A."/>
            <person name="Hugh J."/>
            <person name="Lohr M."/>
            <person name="Mayer K."/>
            <person name="Melkozernov A."/>
            <person name="Murata T."/>
            <person name="Nelson D."/>
            <person name="Pils B."/>
            <person name="Prigge M."/>
            <person name="Reiss B."/>
            <person name="Renner T."/>
            <person name="Rombauts S."/>
            <person name="Rushton P."/>
            <person name="Sanderfoot A."/>
            <person name="Schween G."/>
            <person name="Shiu S.-H."/>
            <person name="Stueber K."/>
            <person name="Theodoulou F.L."/>
            <person name="Tu H."/>
            <person name="Van de Peer Y."/>
            <person name="Verrier P.J."/>
            <person name="Waters E."/>
            <person name="Wood A."/>
            <person name="Yang L."/>
            <person name="Cove D."/>
            <person name="Cuming A."/>
            <person name="Hasebe M."/>
            <person name="Lucas S."/>
            <person name="Mishler D.B."/>
            <person name="Reski R."/>
            <person name="Grigoriev I."/>
            <person name="Quatrano R.S."/>
            <person name="Boore J.L."/>
        </authorList>
    </citation>
    <scope>NUCLEOTIDE SEQUENCE [LARGE SCALE GENOMIC DNA]</scope>
    <source>
        <strain evidence="2 3">cv. Gransden 2004</strain>
    </source>
</reference>
<reference evidence="1 3" key="2">
    <citation type="journal article" date="2018" name="Plant J.">
        <title>The Physcomitrella patens chromosome-scale assembly reveals moss genome structure and evolution.</title>
        <authorList>
            <person name="Lang D."/>
            <person name="Ullrich K.K."/>
            <person name="Murat F."/>
            <person name="Fuchs J."/>
            <person name="Jenkins J."/>
            <person name="Haas F.B."/>
            <person name="Piednoel M."/>
            <person name="Gundlach H."/>
            <person name="Van Bel M."/>
            <person name="Meyberg R."/>
            <person name="Vives C."/>
            <person name="Morata J."/>
            <person name="Symeonidi A."/>
            <person name="Hiss M."/>
            <person name="Muchero W."/>
            <person name="Kamisugi Y."/>
            <person name="Saleh O."/>
            <person name="Blanc G."/>
            <person name="Decker E.L."/>
            <person name="van Gessel N."/>
            <person name="Grimwood J."/>
            <person name="Hayes R.D."/>
            <person name="Graham S.W."/>
            <person name="Gunter L.E."/>
            <person name="McDaniel S.F."/>
            <person name="Hoernstein S.N.W."/>
            <person name="Larsson A."/>
            <person name="Li F.W."/>
            <person name="Perroud P.F."/>
            <person name="Phillips J."/>
            <person name="Ranjan P."/>
            <person name="Rokshar D.S."/>
            <person name="Rothfels C.J."/>
            <person name="Schneider L."/>
            <person name="Shu S."/>
            <person name="Stevenson D.W."/>
            <person name="Thummler F."/>
            <person name="Tillich M."/>
            <person name="Villarreal Aguilar J.C."/>
            <person name="Widiez T."/>
            <person name="Wong G.K."/>
            <person name="Wymore A."/>
            <person name="Zhang Y."/>
            <person name="Zimmer A.D."/>
            <person name="Quatrano R.S."/>
            <person name="Mayer K.F.X."/>
            <person name="Goodstein D."/>
            <person name="Casacuberta J.M."/>
            <person name="Vandepoele K."/>
            <person name="Reski R."/>
            <person name="Cuming A.C."/>
            <person name="Tuskan G.A."/>
            <person name="Maumus F."/>
            <person name="Salse J."/>
            <person name="Schmutz J."/>
            <person name="Rensing S.A."/>
        </authorList>
    </citation>
    <scope>NUCLEOTIDE SEQUENCE [LARGE SCALE GENOMIC DNA]</scope>
    <source>
        <strain evidence="2 3">cv. Gransden 2004</strain>
    </source>
</reference>
<organism evidence="1">
    <name type="scientific">Physcomitrium patens</name>
    <name type="common">Spreading-leaved earth moss</name>
    <name type="synonym">Physcomitrella patens</name>
    <dbReference type="NCBI Taxonomy" id="3218"/>
    <lineage>
        <taxon>Eukaryota</taxon>
        <taxon>Viridiplantae</taxon>
        <taxon>Streptophyta</taxon>
        <taxon>Embryophyta</taxon>
        <taxon>Bryophyta</taxon>
        <taxon>Bryophytina</taxon>
        <taxon>Bryopsida</taxon>
        <taxon>Funariidae</taxon>
        <taxon>Funariales</taxon>
        <taxon>Funariaceae</taxon>
        <taxon>Physcomitrium</taxon>
    </lineage>
</organism>
<dbReference type="Proteomes" id="UP000006727">
    <property type="component" value="Chromosome 3"/>
</dbReference>